<sequence length="1433" mass="156900">MPWDDEWDRPSGSRRPVHTSTSSGGGYRARSPDRRRADSLERDRASRHEDDYRRRPDDPRTARDSYRDRRDDWRDAGPSRRSRFEDDGRHASSRQRSPDRDRRRSPSPHRRSPQPRRTSPSHRSPDRPSSSSARREPSPSTSRVNGHAADSPSVRDRRDLPSTVDRRTSVPSDAPSPSPRKISIALPPNLAFSSSRPPSRPSSRPPLGNSTPRAPSTSASASSSRIQHRSQTEPEKPPPFFYKPLNTKDYRVLYDPALDPNPIKKGKEVVKRVDGDGLADDAGARDPRRTTDPEQLKKLEARRRKGPLMRKLGVITYSWDKNSTGPPPPAPPSAILVTGFPSTTTADAIHAHFRSFGRIEQQDVKYDTQTGGSLGICWIKFVDDVPRDPEPDKPTREKYERKRLAGQAQDGGAVAKDAVAKANGAKIGMAMLMSEQGVKVVLDADGKLCRAAVKAETERLHPPRPKPAPKPPSRFKQPTPPSSLPPPPPSLPPPPPPPTSSHAPALASSSGPRWATPSGPRAHGHRDPPPPTDSRANPISAFPDAVSAAKHIAMPSVPLPPIKPAVRSWSPTRDRPRQPAPLPPRPSSTFARISPQRNGRLPAPQPHSAPDRPGAPGRGPPRKSESMASAVAQAVEAAKRRLQNMRANGQPERRTKGREEGEADMDMSSEDEGARSGSSSEEEEDAKDAVFFHGGRDSDRRPAPLKWGAAPVGAIAWQVSKKVLFEKLSANGKPYLSIDKSAYQRHRLAQGGRMAVPNGQDLERHFQDFRIDKTFADADGWYVTFKDSDAAKRAFDKLNGRRYAGAPLDLVLCESPAPPLVLPPKPATEEKAERPRGRLPEPGSHLAAIVEKLSRAVKPKKTSGWTDAELIEEAKDLVIADLLEVFQNDVTARLVRGKIQEHLTRWERDGMPTSTSATPSTSTAPAVKVEPSESAADVLSLPSSAPKSLSTLSFAKRRSATATTDERPPRRRPSAAASRFSSEAPSESLHDHSEGEAESRKKGLAKTKKPLPRVVSASEESSDEEDARAKERERERERERARRKKQEARKKQKATPKKVKVHLDYTSSEDEAATPARRLSLDAVKQETPAVTEIFEPSPTPDTVTLKPAKKAIKVEVDDAMDVDDESSRAASPAPVAKLKKAAKKAERPARVPIAVPATTDPFEAGLAADEEDLFFLKLAIERLQLGKELHPTPPPSDDEAEAPPKHSSGSARTEGFYPVTIEEKMANRPASNKAKAADAAGPAGSAAASSVAVSRLARANTRGLVRGMELHKKVTATDTDVLKFNQLKTRKKQLTFSRSGIEGYGLFALEHIPAGDMVIEYVGELIRQTVADRREKAYERQGIGSSYLFRVDEDLVVDATKKGNLGRLINHCCVPNCTARIITINGVKKIVIYAKTNIEPGEEVTYDYHFPIEEDNKIPCLCGAAGCRGYLN</sequence>
<feature type="region of interest" description="Disordered" evidence="15">
    <location>
        <begin position="455"/>
        <end position="702"/>
    </location>
</feature>
<keyword evidence="5" id="KW-0158">Chromosome</keyword>
<feature type="compositionally biased region" description="Acidic residues" evidence="15">
    <location>
        <begin position="661"/>
        <end position="671"/>
    </location>
</feature>
<accession>A0A0K3CKM4</accession>
<evidence type="ECO:0000256" key="9">
    <source>
        <dbReference type="ARBA" id="ARBA00022853"/>
    </source>
</evidence>
<feature type="compositionally biased region" description="Basic and acidic residues" evidence="15">
    <location>
        <begin position="153"/>
        <end position="168"/>
    </location>
</feature>
<dbReference type="PROSITE" id="PS50280">
    <property type="entry name" value="SET"/>
    <property type="match status" value="1"/>
</dbReference>
<feature type="region of interest" description="Disordered" evidence="15">
    <location>
        <begin position="905"/>
        <end position="1079"/>
    </location>
</feature>
<dbReference type="EC" id="2.1.1.354" evidence="3"/>
<protein>
    <recommendedName>
        <fullName evidence="4">Histone-lysine N-methyltransferase, H3 lysine-4 specific</fullName>
        <ecNumber evidence="3">2.1.1.354</ecNumber>
    </recommendedName>
    <alternativeName>
        <fullName evidence="11">SET domain-containing protein 1</fullName>
    </alternativeName>
</protein>
<dbReference type="PANTHER" id="PTHR45814:SF2">
    <property type="entry name" value="HISTONE-LYSINE N-METHYLTRANSFERASE SETD1"/>
    <property type="match status" value="1"/>
</dbReference>
<feature type="compositionally biased region" description="Basic and acidic residues" evidence="15">
    <location>
        <begin position="1027"/>
        <end position="1040"/>
    </location>
</feature>
<evidence type="ECO:0000256" key="8">
    <source>
        <dbReference type="ARBA" id="ARBA00022691"/>
    </source>
</evidence>
<evidence type="ECO:0000256" key="11">
    <source>
        <dbReference type="ARBA" id="ARBA00030093"/>
    </source>
</evidence>
<evidence type="ECO:0000313" key="18">
    <source>
        <dbReference type="EMBL" id="CTR10214.1"/>
    </source>
</evidence>
<feature type="compositionally biased region" description="Basic and acidic residues" evidence="15">
    <location>
        <begin position="282"/>
        <end position="297"/>
    </location>
</feature>
<feature type="region of interest" description="Disordered" evidence="15">
    <location>
        <begin position="1188"/>
        <end position="1215"/>
    </location>
</feature>
<evidence type="ECO:0000256" key="2">
    <source>
        <dbReference type="ARBA" id="ARBA00004286"/>
    </source>
</evidence>
<dbReference type="OMA" id="LRDRHSW"/>
<feature type="compositionally biased region" description="Basic residues" evidence="15">
    <location>
        <begin position="1002"/>
        <end position="1011"/>
    </location>
</feature>
<dbReference type="GO" id="GO:0032259">
    <property type="term" value="P:methylation"/>
    <property type="evidence" value="ECO:0007669"/>
    <property type="project" value="UniProtKB-KW"/>
</dbReference>
<dbReference type="InterPro" id="IPR012677">
    <property type="entry name" value="Nucleotide-bd_a/b_plait_sf"/>
</dbReference>
<feature type="compositionally biased region" description="Basic and acidic residues" evidence="15">
    <location>
        <begin position="265"/>
        <end position="275"/>
    </location>
</feature>
<dbReference type="GO" id="GO:0005694">
    <property type="term" value="C:chromosome"/>
    <property type="evidence" value="ECO:0007669"/>
    <property type="project" value="UniProtKB-SubCell"/>
</dbReference>
<reference evidence="18 19" key="1">
    <citation type="submission" date="2015-07" db="EMBL/GenBank/DDBJ databases">
        <authorList>
            <person name="Cajimat M.N.B."/>
            <person name="Milazzo M.L."/>
            <person name="Fulhorst C.F."/>
        </authorList>
    </citation>
    <scope>NUCLEOTIDE SEQUENCE [LARGE SCALE GENOMIC DNA]</scope>
    <source>
        <strain evidence="18">Single colony</strain>
    </source>
</reference>
<dbReference type="PANTHER" id="PTHR45814">
    <property type="entry name" value="HISTONE-LYSINE N-METHYLTRANSFERASE SETD1"/>
    <property type="match status" value="1"/>
</dbReference>
<feature type="compositionally biased region" description="Pro residues" evidence="15">
    <location>
        <begin position="465"/>
        <end position="499"/>
    </location>
</feature>
<dbReference type="SUPFAM" id="SSF54928">
    <property type="entry name" value="RNA-binding domain, RBD"/>
    <property type="match status" value="1"/>
</dbReference>
<gene>
    <name evidence="18" type="primary">FGENESH: predicted gene_12.235</name>
    <name evidence="18" type="ORF">BN2166_0060750</name>
</gene>
<feature type="compositionally biased region" description="Basic and acidic residues" evidence="15">
    <location>
        <begin position="988"/>
        <end position="1001"/>
    </location>
</feature>
<dbReference type="Proteomes" id="UP000199069">
    <property type="component" value="Unassembled WGS sequence"/>
</dbReference>
<comment type="catalytic activity">
    <reaction evidence="14">
        <text>N(6),N(6)-dimethyl-L-lysyl(4)-[histone H3] + S-adenosyl-L-methionine = N(6),N(6),N(6)-trimethyl-L-lysyl(4)-[histone H3] + S-adenosyl-L-homocysteine + H(+)</text>
        <dbReference type="Rhea" id="RHEA:60272"/>
        <dbReference type="Rhea" id="RHEA-COMP:15537"/>
        <dbReference type="Rhea" id="RHEA-COMP:15540"/>
        <dbReference type="ChEBI" id="CHEBI:15378"/>
        <dbReference type="ChEBI" id="CHEBI:57856"/>
        <dbReference type="ChEBI" id="CHEBI:59789"/>
        <dbReference type="ChEBI" id="CHEBI:61961"/>
        <dbReference type="ChEBI" id="CHEBI:61976"/>
    </reaction>
</comment>
<dbReference type="Pfam" id="PF00856">
    <property type="entry name" value="SET"/>
    <property type="match status" value="1"/>
</dbReference>
<dbReference type="GO" id="GO:0048188">
    <property type="term" value="C:Set1C/COMPASS complex"/>
    <property type="evidence" value="ECO:0007669"/>
    <property type="project" value="TreeGrafter"/>
</dbReference>
<feature type="compositionally biased region" description="Low complexity" evidence="15">
    <location>
        <begin position="974"/>
        <end position="987"/>
    </location>
</feature>
<dbReference type="SUPFAM" id="SSF82199">
    <property type="entry name" value="SET domain"/>
    <property type="match status" value="1"/>
</dbReference>
<feature type="region of interest" description="Disordered" evidence="15">
    <location>
        <begin position="385"/>
        <end position="415"/>
    </location>
</feature>
<keyword evidence="7 18" id="KW-0808">Transferase</keyword>
<dbReference type="InterPro" id="IPR001214">
    <property type="entry name" value="SET_dom"/>
</dbReference>
<evidence type="ECO:0000256" key="1">
    <source>
        <dbReference type="ARBA" id="ARBA00004123"/>
    </source>
</evidence>
<dbReference type="Pfam" id="PF00076">
    <property type="entry name" value="RRM_1"/>
    <property type="match status" value="1"/>
</dbReference>
<dbReference type="InterPro" id="IPR024657">
    <property type="entry name" value="COMPASS_Set1_N-SET"/>
</dbReference>
<dbReference type="InterPro" id="IPR000504">
    <property type="entry name" value="RRM_dom"/>
</dbReference>
<evidence type="ECO:0000256" key="10">
    <source>
        <dbReference type="ARBA" id="ARBA00023242"/>
    </source>
</evidence>
<evidence type="ECO:0000256" key="14">
    <source>
        <dbReference type="ARBA" id="ARBA00049129"/>
    </source>
</evidence>
<feature type="compositionally biased region" description="Basic and acidic residues" evidence="15">
    <location>
        <begin position="385"/>
        <end position="403"/>
    </location>
</feature>
<comment type="subcellular location">
    <subcellularLocation>
        <location evidence="2">Chromosome</location>
    </subcellularLocation>
    <subcellularLocation>
        <location evidence="1">Nucleus</location>
    </subcellularLocation>
</comment>
<dbReference type="SMART" id="SM00317">
    <property type="entry name" value="SET"/>
    <property type="match status" value="1"/>
</dbReference>
<feature type="compositionally biased region" description="Low complexity" evidence="15">
    <location>
        <begin position="912"/>
        <end position="926"/>
    </location>
</feature>
<feature type="compositionally biased region" description="Basic and acidic residues" evidence="15">
    <location>
        <begin position="827"/>
        <end position="839"/>
    </location>
</feature>
<feature type="compositionally biased region" description="Basic and acidic residues" evidence="15">
    <location>
        <begin position="687"/>
        <end position="702"/>
    </location>
</feature>
<evidence type="ECO:0000256" key="12">
    <source>
        <dbReference type="ARBA" id="ARBA00047571"/>
    </source>
</evidence>
<keyword evidence="8" id="KW-0949">S-adenosyl-L-methionine</keyword>
<dbReference type="InterPro" id="IPR024636">
    <property type="entry name" value="SET_assoc"/>
</dbReference>
<dbReference type="STRING" id="5286.A0A0K3CKM4"/>
<feature type="compositionally biased region" description="Low complexity" evidence="15">
    <location>
        <begin position="115"/>
        <end position="143"/>
    </location>
</feature>
<dbReference type="Gene3D" id="2.170.270.10">
    <property type="entry name" value="SET domain"/>
    <property type="match status" value="1"/>
</dbReference>
<feature type="region of interest" description="Disordered" evidence="15">
    <location>
        <begin position="821"/>
        <end position="842"/>
    </location>
</feature>
<feature type="compositionally biased region" description="Basic residues" evidence="15">
    <location>
        <begin position="1041"/>
        <end position="1060"/>
    </location>
</feature>
<dbReference type="GO" id="GO:0003723">
    <property type="term" value="F:RNA binding"/>
    <property type="evidence" value="ECO:0007669"/>
    <property type="project" value="InterPro"/>
</dbReference>
<dbReference type="GO" id="GO:0140999">
    <property type="term" value="F:histone H3K4 trimethyltransferase activity"/>
    <property type="evidence" value="ECO:0007669"/>
    <property type="project" value="UniProtKB-EC"/>
</dbReference>
<evidence type="ECO:0000256" key="7">
    <source>
        <dbReference type="ARBA" id="ARBA00022679"/>
    </source>
</evidence>
<keyword evidence="19" id="KW-1185">Reference proteome</keyword>
<feature type="compositionally biased region" description="Low complexity" evidence="15">
    <location>
        <begin position="205"/>
        <end position="225"/>
    </location>
</feature>
<dbReference type="SMART" id="SM00508">
    <property type="entry name" value="PostSET"/>
    <property type="match status" value="1"/>
</dbReference>
<dbReference type="InterPro" id="IPR044570">
    <property type="entry name" value="Set1-like"/>
</dbReference>
<feature type="compositionally biased region" description="Low complexity" evidence="15">
    <location>
        <begin position="626"/>
        <end position="636"/>
    </location>
</feature>
<proteinExistence type="predicted"/>
<feature type="compositionally biased region" description="Low complexity" evidence="15">
    <location>
        <begin position="405"/>
        <end position="415"/>
    </location>
</feature>
<keyword evidence="6 18" id="KW-0489">Methyltransferase</keyword>
<evidence type="ECO:0000256" key="6">
    <source>
        <dbReference type="ARBA" id="ARBA00022603"/>
    </source>
</evidence>
<dbReference type="InterPro" id="IPR003616">
    <property type="entry name" value="Post-SET_dom"/>
</dbReference>
<dbReference type="EMBL" id="CWKI01000012">
    <property type="protein sequence ID" value="CTR10214.1"/>
    <property type="molecule type" value="Genomic_DNA"/>
</dbReference>
<dbReference type="InterPro" id="IPR035979">
    <property type="entry name" value="RBD_domain_sf"/>
</dbReference>
<keyword evidence="9" id="KW-0156">Chromatin regulator</keyword>
<dbReference type="Pfam" id="PF11767">
    <property type="entry name" value="SET_assoc"/>
    <property type="match status" value="1"/>
</dbReference>
<organism evidence="18 19">
    <name type="scientific">Rhodotorula toruloides</name>
    <name type="common">Yeast</name>
    <name type="synonym">Rhodosporidium toruloides</name>
    <dbReference type="NCBI Taxonomy" id="5286"/>
    <lineage>
        <taxon>Eukaryota</taxon>
        <taxon>Fungi</taxon>
        <taxon>Dikarya</taxon>
        <taxon>Basidiomycota</taxon>
        <taxon>Pucciniomycotina</taxon>
        <taxon>Microbotryomycetes</taxon>
        <taxon>Sporidiobolales</taxon>
        <taxon>Sporidiobolaceae</taxon>
        <taxon>Rhodotorula</taxon>
    </lineage>
</organism>
<dbReference type="SMART" id="SM01291">
    <property type="entry name" value="N-SET"/>
    <property type="match status" value="1"/>
</dbReference>
<feature type="compositionally biased region" description="Polar residues" evidence="15">
    <location>
        <begin position="587"/>
        <end position="597"/>
    </location>
</feature>
<dbReference type="InterPro" id="IPR046341">
    <property type="entry name" value="SET_dom_sf"/>
</dbReference>
<name>A0A0K3CKM4_RHOTO</name>
<evidence type="ECO:0000256" key="4">
    <source>
        <dbReference type="ARBA" id="ARBA00015839"/>
    </source>
</evidence>
<evidence type="ECO:0000259" key="16">
    <source>
        <dbReference type="PROSITE" id="PS50280"/>
    </source>
</evidence>
<evidence type="ECO:0000259" key="17">
    <source>
        <dbReference type="PROSITE" id="PS50868"/>
    </source>
</evidence>
<feature type="compositionally biased region" description="Low complexity" evidence="15">
    <location>
        <begin position="500"/>
        <end position="510"/>
    </location>
</feature>
<evidence type="ECO:0000256" key="3">
    <source>
        <dbReference type="ARBA" id="ARBA00012182"/>
    </source>
</evidence>
<feature type="region of interest" description="Disordered" evidence="15">
    <location>
        <begin position="1"/>
        <end position="297"/>
    </location>
</feature>
<dbReference type="Gene3D" id="3.30.70.330">
    <property type="match status" value="1"/>
</dbReference>
<feature type="compositionally biased region" description="Basic and acidic residues" evidence="15">
    <location>
        <begin position="651"/>
        <end position="660"/>
    </location>
</feature>
<dbReference type="PROSITE" id="PS50868">
    <property type="entry name" value="POST_SET"/>
    <property type="match status" value="1"/>
</dbReference>
<evidence type="ECO:0000256" key="5">
    <source>
        <dbReference type="ARBA" id="ARBA00022454"/>
    </source>
</evidence>
<comment type="catalytic activity">
    <reaction evidence="12">
        <text>L-lysyl(4)-[histone H3] + 3 S-adenosyl-L-methionine = N(6),N(6),N(6)-trimethyl-L-lysyl(4)-[histone H3] + 3 S-adenosyl-L-homocysteine + 3 H(+)</text>
        <dbReference type="Rhea" id="RHEA:60260"/>
        <dbReference type="Rhea" id="RHEA-COMP:15537"/>
        <dbReference type="Rhea" id="RHEA-COMP:15547"/>
        <dbReference type="ChEBI" id="CHEBI:15378"/>
        <dbReference type="ChEBI" id="CHEBI:29969"/>
        <dbReference type="ChEBI" id="CHEBI:57856"/>
        <dbReference type="ChEBI" id="CHEBI:59789"/>
        <dbReference type="ChEBI" id="CHEBI:61961"/>
        <dbReference type="EC" id="2.1.1.354"/>
    </reaction>
</comment>
<evidence type="ECO:0000256" key="13">
    <source>
        <dbReference type="ARBA" id="ARBA00047583"/>
    </source>
</evidence>
<evidence type="ECO:0000256" key="15">
    <source>
        <dbReference type="SAM" id="MobiDB-lite"/>
    </source>
</evidence>
<feature type="compositionally biased region" description="Basic residues" evidence="15">
    <location>
        <begin position="105"/>
        <end position="114"/>
    </location>
</feature>
<feature type="compositionally biased region" description="Low complexity" evidence="15">
    <location>
        <begin position="939"/>
        <end position="953"/>
    </location>
</feature>
<keyword evidence="10" id="KW-0539">Nucleus</keyword>
<feature type="domain" description="Post-SET" evidence="17">
    <location>
        <begin position="1417"/>
        <end position="1433"/>
    </location>
</feature>
<evidence type="ECO:0000313" key="19">
    <source>
        <dbReference type="Proteomes" id="UP000199069"/>
    </source>
</evidence>
<comment type="catalytic activity">
    <reaction evidence="13">
        <text>N(6)-methyl-L-lysyl(4)-[histone H3] + S-adenosyl-L-methionine = N(6),N(6)-dimethyl-L-lysyl(4)-[histone H3] + S-adenosyl-L-homocysteine + H(+)</text>
        <dbReference type="Rhea" id="RHEA:60268"/>
        <dbReference type="Rhea" id="RHEA-COMP:15540"/>
        <dbReference type="Rhea" id="RHEA-COMP:15543"/>
        <dbReference type="ChEBI" id="CHEBI:15378"/>
        <dbReference type="ChEBI" id="CHEBI:57856"/>
        <dbReference type="ChEBI" id="CHEBI:59789"/>
        <dbReference type="ChEBI" id="CHEBI:61929"/>
        <dbReference type="ChEBI" id="CHEBI:61976"/>
    </reaction>
</comment>
<feature type="domain" description="SET" evidence="16">
    <location>
        <begin position="1293"/>
        <end position="1410"/>
    </location>
</feature>
<dbReference type="Pfam" id="PF11764">
    <property type="entry name" value="N-SET"/>
    <property type="match status" value="1"/>
</dbReference>
<feature type="region of interest" description="Disordered" evidence="15">
    <location>
        <begin position="1120"/>
        <end position="1149"/>
    </location>
</feature>
<feature type="compositionally biased region" description="Basic and acidic residues" evidence="15">
    <location>
        <begin position="30"/>
        <end position="104"/>
    </location>
</feature>